<evidence type="ECO:0000256" key="3">
    <source>
        <dbReference type="ARBA" id="ARBA00022692"/>
    </source>
</evidence>
<keyword evidence="3 6" id="KW-0812">Transmembrane</keyword>
<dbReference type="InterPro" id="IPR043428">
    <property type="entry name" value="LivM-like"/>
</dbReference>
<gene>
    <name evidence="7" type="ORF">KL86CLO1_13117</name>
</gene>
<evidence type="ECO:0000256" key="4">
    <source>
        <dbReference type="ARBA" id="ARBA00022989"/>
    </source>
</evidence>
<protein>
    <submittedName>
        <fullName evidence="7">Branched-chain amino acid ABC transporter, permease protein</fullName>
    </submittedName>
</protein>
<dbReference type="AlphaFoldDB" id="A0A212KH52"/>
<accession>A0A212KH52</accession>
<feature type="transmembrane region" description="Helical" evidence="6">
    <location>
        <begin position="256"/>
        <end position="284"/>
    </location>
</feature>
<feature type="transmembrane region" description="Helical" evidence="6">
    <location>
        <begin position="12"/>
        <end position="33"/>
    </location>
</feature>
<feature type="transmembrane region" description="Helical" evidence="6">
    <location>
        <begin position="296"/>
        <end position="317"/>
    </location>
</feature>
<evidence type="ECO:0000256" key="1">
    <source>
        <dbReference type="ARBA" id="ARBA00004651"/>
    </source>
</evidence>
<feature type="transmembrane region" description="Helical" evidence="6">
    <location>
        <begin position="221"/>
        <end position="241"/>
    </location>
</feature>
<dbReference type="InterPro" id="IPR001851">
    <property type="entry name" value="ABC_transp_permease"/>
</dbReference>
<dbReference type="PANTHER" id="PTHR30482:SF10">
    <property type="entry name" value="HIGH-AFFINITY BRANCHED-CHAIN AMINO ACID TRANSPORT PROTEIN BRAE"/>
    <property type="match status" value="1"/>
</dbReference>
<dbReference type="CDD" id="cd06581">
    <property type="entry name" value="TM_PBP1_LivM_like"/>
    <property type="match status" value="1"/>
</dbReference>
<proteinExistence type="predicted"/>
<dbReference type="EMBL" id="FLUN01000001">
    <property type="protein sequence ID" value="SBW10972.1"/>
    <property type="molecule type" value="Genomic_DNA"/>
</dbReference>
<organism evidence="7">
    <name type="scientific">uncultured Eubacteriales bacterium</name>
    <dbReference type="NCBI Taxonomy" id="172733"/>
    <lineage>
        <taxon>Bacteria</taxon>
        <taxon>Bacillati</taxon>
        <taxon>Bacillota</taxon>
        <taxon>Clostridia</taxon>
        <taxon>Eubacteriales</taxon>
        <taxon>environmental samples</taxon>
    </lineage>
</organism>
<evidence type="ECO:0000256" key="6">
    <source>
        <dbReference type="SAM" id="Phobius"/>
    </source>
</evidence>
<comment type="subcellular location">
    <subcellularLocation>
        <location evidence="1">Cell membrane</location>
        <topology evidence="1">Multi-pass membrane protein</topology>
    </subcellularLocation>
</comment>
<feature type="transmembrane region" description="Helical" evidence="6">
    <location>
        <begin position="45"/>
        <end position="63"/>
    </location>
</feature>
<reference evidence="7" key="1">
    <citation type="submission" date="2016-04" db="EMBL/GenBank/DDBJ databases">
        <authorList>
            <person name="Evans L.H."/>
            <person name="Alamgir A."/>
            <person name="Owens N."/>
            <person name="Weber N.D."/>
            <person name="Virtaneva K."/>
            <person name="Barbian K."/>
            <person name="Babar A."/>
            <person name="Rosenke K."/>
        </authorList>
    </citation>
    <scope>NUCLEOTIDE SEQUENCE</scope>
    <source>
        <strain evidence="7">86</strain>
    </source>
</reference>
<evidence type="ECO:0000256" key="2">
    <source>
        <dbReference type="ARBA" id="ARBA00022475"/>
    </source>
</evidence>
<keyword evidence="4 6" id="KW-1133">Transmembrane helix</keyword>
<feature type="transmembrane region" description="Helical" evidence="6">
    <location>
        <begin position="169"/>
        <end position="187"/>
    </location>
</feature>
<name>A0A212KH52_9FIRM</name>
<feature type="transmembrane region" description="Helical" evidence="6">
    <location>
        <begin position="96"/>
        <end position="118"/>
    </location>
</feature>
<dbReference type="Pfam" id="PF02653">
    <property type="entry name" value="BPD_transp_2"/>
    <property type="match status" value="1"/>
</dbReference>
<evidence type="ECO:0000313" key="7">
    <source>
        <dbReference type="EMBL" id="SBW10972.1"/>
    </source>
</evidence>
<keyword evidence="2" id="KW-1003">Cell membrane</keyword>
<sequence>MKQQTMNNKPNVMQWAKVAALIAVCLAVFLIVPNEGVTSKYMMKVINEGMVYFIAVLGLSVMLGMGGQVTFSTAAIMGVGAYISAFFTTKFNMDPLLTILMAMVFGGIFSYLLGLALFRLKGSYFSFASIGLAQLMYTIYTNWAPVTGGADGIRNIPQLDLYFFKCENYYDYFKVYFFIAIICFLVVDRIRKTYFGRALASVRDNEINAKCMGINTYRTKVLSFLIAGVLACLAGSMYALLERYVSPDPFKYDQSAIYLIMVMLGGVESTFGAFIGTMLLTFLPERLRFLQSYYKLVYGVGVILLMVVMPMGFMGVYTNIKYKIHTRIKKRRAAQDAATGETAQEEVVS</sequence>
<dbReference type="GO" id="GO:0005886">
    <property type="term" value="C:plasma membrane"/>
    <property type="evidence" value="ECO:0007669"/>
    <property type="project" value="UniProtKB-SubCell"/>
</dbReference>
<dbReference type="PANTHER" id="PTHR30482">
    <property type="entry name" value="HIGH-AFFINITY BRANCHED-CHAIN AMINO ACID TRANSPORT SYSTEM PERMEASE"/>
    <property type="match status" value="1"/>
</dbReference>
<keyword evidence="5 6" id="KW-0472">Membrane</keyword>
<dbReference type="GO" id="GO:0015658">
    <property type="term" value="F:branched-chain amino acid transmembrane transporter activity"/>
    <property type="evidence" value="ECO:0007669"/>
    <property type="project" value="InterPro"/>
</dbReference>
<evidence type="ECO:0000256" key="5">
    <source>
        <dbReference type="ARBA" id="ARBA00023136"/>
    </source>
</evidence>